<dbReference type="AlphaFoldDB" id="A0A453SWK2"/>
<sequence length="145" mass="16356">MTNAKVARVLCFLVLVALSSCSLYARAANEVDHCLLDKKKVMRDCWHHIEKKLGDQYPPLHSACCNTIRDAKDIHCVCDRFTAHELTLLSVAKFAMATHVCGNGLRTHSHCAGRYIVIFARARTHTQAHTNIYIYTLYNFSCSSL</sequence>
<reference evidence="3" key="1">
    <citation type="journal article" date="2014" name="Science">
        <title>Ancient hybridizations among the ancestral genomes of bread wheat.</title>
        <authorList>
            <consortium name="International Wheat Genome Sequencing Consortium,"/>
            <person name="Marcussen T."/>
            <person name="Sandve S.R."/>
            <person name="Heier L."/>
            <person name="Spannagl M."/>
            <person name="Pfeifer M."/>
            <person name="Jakobsen K.S."/>
            <person name="Wulff B.B."/>
            <person name="Steuernagel B."/>
            <person name="Mayer K.F."/>
            <person name="Olsen O.A."/>
        </authorList>
    </citation>
    <scope>NUCLEOTIDE SEQUENCE [LARGE SCALE GENOMIC DNA]</scope>
    <source>
        <strain evidence="3">cv. AL8/78</strain>
    </source>
</reference>
<dbReference type="PANTHER" id="PTHR33286">
    <property type="entry name" value="BIFUNCTIONAL INHIBITOR/LIPID-TRANSFER PROTEIN/SEED STORAGE 2S ALBUMIN SUPERFAMILY PROTEIN"/>
    <property type="match status" value="1"/>
</dbReference>
<organism evidence="2 3">
    <name type="scientific">Aegilops tauschii subsp. strangulata</name>
    <name type="common">Goatgrass</name>
    <dbReference type="NCBI Taxonomy" id="200361"/>
    <lineage>
        <taxon>Eukaryota</taxon>
        <taxon>Viridiplantae</taxon>
        <taxon>Streptophyta</taxon>
        <taxon>Embryophyta</taxon>
        <taxon>Tracheophyta</taxon>
        <taxon>Spermatophyta</taxon>
        <taxon>Magnoliopsida</taxon>
        <taxon>Liliopsida</taxon>
        <taxon>Poales</taxon>
        <taxon>Poaceae</taxon>
        <taxon>BOP clade</taxon>
        <taxon>Pooideae</taxon>
        <taxon>Triticodae</taxon>
        <taxon>Triticeae</taxon>
        <taxon>Triticinae</taxon>
        <taxon>Aegilops</taxon>
    </lineage>
</organism>
<evidence type="ECO:0000313" key="2">
    <source>
        <dbReference type="EnsemblPlants" id="AET7Gv21126500.1"/>
    </source>
</evidence>
<name>A0A453SWK2_AEGTS</name>
<feature type="signal peptide" evidence="1">
    <location>
        <begin position="1"/>
        <end position="27"/>
    </location>
</feature>
<protein>
    <recommendedName>
        <fullName evidence="4">Bifunctional inhibitor/plant lipid transfer protein/seed storage helical domain-containing protein</fullName>
    </recommendedName>
</protein>
<keyword evidence="3" id="KW-1185">Reference proteome</keyword>
<reference evidence="2" key="5">
    <citation type="journal article" date="2021" name="G3 (Bethesda)">
        <title>Aegilops tauschii genome assembly Aet v5.0 features greater sequence contiguity and improved annotation.</title>
        <authorList>
            <person name="Wang L."/>
            <person name="Zhu T."/>
            <person name="Rodriguez J.C."/>
            <person name="Deal K.R."/>
            <person name="Dubcovsky J."/>
            <person name="McGuire P.E."/>
            <person name="Lux T."/>
            <person name="Spannagl M."/>
            <person name="Mayer K.F.X."/>
            <person name="Baldrich P."/>
            <person name="Meyers B.C."/>
            <person name="Huo N."/>
            <person name="Gu Y.Q."/>
            <person name="Zhou H."/>
            <person name="Devos K.M."/>
            <person name="Bennetzen J.L."/>
            <person name="Unver T."/>
            <person name="Budak H."/>
            <person name="Gulick P.J."/>
            <person name="Galiba G."/>
            <person name="Kalapos B."/>
            <person name="Nelson D.R."/>
            <person name="Li P."/>
            <person name="You F.M."/>
            <person name="Luo M.C."/>
            <person name="Dvorak J."/>
        </authorList>
    </citation>
    <scope>NUCLEOTIDE SEQUENCE [LARGE SCALE GENOMIC DNA]</scope>
    <source>
        <strain evidence="2">cv. AL8/78</strain>
    </source>
</reference>
<dbReference type="Proteomes" id="UP000015105">
    <property type="component" value="Chromosome 7D"/>
</dbReference>
<reference evidence="2" key="4">
    <citation type="submission" date="2019-03" db="UniProtKB">
        <authorList>
            <consortium name="EnsemblPlants"/>
        </authorList>
    </citation>
    <scope>IDENTIFICATION</scope>
</reference>
<accession>A0A453SWK2</accession>
<reference evidence="2" key="3">
    <citation type="journal article" date="2017" name="Nature">
        <title>Genome sequence of the progenitor of the wheat D genome Aegilops tauschii.</title>
        <authorList>
            <person name="Luo M.C."/>
            <person name="Gu Y.Q."/>
            <person name="Puiu D."/>
            <person name="Wang H."/>
            <person name="Twardziok S.O."/>
            <person name="Deal K.R."/>
            <person name="Huo N."/>
            <person name="Zhu T."/>
            <person name="Wang L."/>
            <person name="Wang Y."/>
            <person name="McGuire P.E."/>
            <person name="Liu S."/>
            <person name="Long H."/>
            <person name="Ramasamy R.K."/>
            <person name="Rodriguez J.C."/>
            <person name="Van S.L."/>
            <person name="Yuan L."/>
            <person name="Wang Z."/>
            <person name="Xia Z."/>
            <person name="Xiao L."/>
            <person name="Anderson O.D."/>
            <person name="Ouyang S."/>
            <person name="Liang Y."/>
            <person name="Zimin A.V."/>
            <person name="Pertea G."/>
            <person name="Qi P."/>
            <person name="Bennetzen J.L."/>
            <person name="Dai X."/>
            <person name="Dawson M.W."/>
            <person name="Muller H.G."/>
            <person name="Kugler K."/>
            <person name="Rivarola-Duarte L."/>
            <person name="Spannagl M."/>
            <person name="Mayer K.F.X."/>
            <person name="Lu F.H."/>
            <person name="Bevan M.W."/>
            <person name="Leroy P."/>
            <person name="Li P."/>
            <person name="You F.M."/>
            <person name="Sun Q."/>
            <person name="Liu Z."/>
            <person name="Lyons E."/>
            <person name="Wicker T."/>
            <person name="Salzberg S.L."/>
            <person name="Devos K.M."/>
            <person name="Dvorak J."/>
        </authorList>
    </citation>
    <scope>NUCLEOTIDE SEQUENCE [LARGE SCALE GENOMIC DNA]</scope>
    <source>
        <strain evidence="2">cv. AL8/78</strain>
    </source>
</reference>
<keyword evidence="1" id="KW-0732">Signal</keyword>
<feature type="chain" id="PRO_5019031681" description="Bifunctional inhibitor/plant lipid transfer protein/seed storage helical domain-containing protein" evidence="1">
    <location>
        <begin position="28"/>
        <end position="145"/>
    </location>
</feature>
<dbReference type="PROSITE" id="PS51257">
    <property type="entry name" value="PROKAR_LIPOPROTEIN"/>
    <property type="match status" value="1"/>
</dbReference>
<dbReference type="Gramene" id="AET7Gv21126500.1">
    <property type="protein sequence ID" value="AET7Gv21126500.1"/>
    <property type="gene ID" value="AET7Gv21126500"/>
</dbReference>
<reference evidence="3" key="2">
    <citation type="journal article" date="2017" name="Nat. Plants">
        <title>The Aegilops tauschii genome reveals multiple impacts of transposons.</title>
        <authorList>
            <person name="Zhao G."/>
            <person name="Zou C."/>
            <person name="Li K."/>
            <person name="Wang K."/>
            <person name="Li T."/>
            <person name="Gao L."/>
            <person name="Zhang X."/>
            <person name="Wang H."/>
            <person name="Yang Z."/>
            <person name="Liu X."/>
            <person name="Jiang W."/>
            <person name="Mao L."/>
            <person name="Kong X."/>
            <person name="Jiao Y."/>
            <person name="Jia J."/>
        </authorList>
    </citation>
    <scope>NUCLEOTIDE SEQUENCE [LARGE SCALE GENOMIC DNA]</scope>
    <source>
        <strain evidence="3">cv. AL8/78</strain>
    </source>
</reference>
<proteinExistence type="predicted"/>
<evidence type="ECO:0008006" key="4">
    <source>
        <dbReference type="Google" id="ProtNLM"/>
    </source>
</evidence>
<evidence type="ECO:0000313" key="3">
    <source>
        <dbReference type="Proteomes" id="UP000015105"/>
    </source>
</evidence>
<evidence type="ECO:0000256" key="1">
    <source>
        <dbReference type="SAM" id="SignalP"/>
    </source>
</evidence>
<dbReference type="PANTHER" id="PTHR33286:SF55">
    <property type="entry name" value="BIFUNCTIONAL INHIBITOR_PLANT LIPID TRANSFER PROTEIN_SEED STORAGE HELICAL DOMAIN-CONTAINING PROTEIN"/>
    <property type="match status" value="1"/>
</dbReference>
<dbReference type="EnsemblPlants" id="AET7Gv21126500.1">
    <property type="protein sequence ID" value="AET7Gv21126500.1"/>
    <property type="gene ID" value="AET7Gv21126500"/>
</dbReference>